<gene>
    <name evidence="8" type="ordered locus">BN6_70070</name>
</gene>
<dbReference type="SUPFAM" id="SSF48452">
    <property type="entry name" value="TPR-like"/>
    <property type="match status" value="2"/>
</dbReference>
<dbReference type="STRING" id="1179773.BN6_70070"/>
<dbReference type="InterPro" id="IPR001867">
    <property type="entry name" value="OmpR/PhoB-type_DNA-bd"/>
</dbReference>
<dbReference type="RefSeq" id="WP_015104354.1">
    <property type="nucleotide sequence ID" value="NC_019673.1"/>
</dbReference>
<dbReference type="Gene3D" id="1.25.40.10">
    <property type="entry name" value="Tetratricopeptide repeat domain"/>
    <property type="match status" value="2"/>
</dbReference>
<dbReference type="SMART" id="SM01043">
    <property type="entry name" value="BTAD"/>
    <property type="match status" value="1"/>
</dbReference>
<dbReference type="InterPro" id="IPR011990">
    <property type="entry name" value="TPR-like_helical_dom_sf"/>
</dbReference>
<dbReference type="InterPro" id="IPR051677">
    <property type="entry name" value="AfsR-DnrI-RedD_regulator"/>
</dbReference>
<evidence type="ECO:0000256" key="6">
    <source>
        <dbReference type="PROSITE-ProRule" id="PRU01091"/>
    </source>
</evidence>
<comment type="similarity">
    <text evidence="1">Belongs to the AfsR/DnrI/RedD regulatory family.</text>
</comment>
<sequence>MVEIRLLGEVAVVVAGRLVDLGPARQRCVWAALAVDVNHVVPVRRLVERVWGEDAPDRVRATLLSYVSRLRQALADADGVALVRRSGGYLLAVDQSAVDLCRFRELWAHARAAEDAGAVALLSEALELWRGEPLTGVAGQWAEDERERLRRERPAAEHDLVDARQRTGRDDGLVPLLAARVVEHPLDERVAAQYLLALHRAGRSADALGHYRLFRARLVEELGTDPGGRLQQLHQRILDADSTLTVTTPTTPTTPTTQSTSTTPIDGVTAVVAVPRQLPAAPPHFTGRNPELATITSLVDGTSGGRTVVISAIAGTGGVGKTWLALTWANQWAERFPGGQLFVDLHGFSPTEQPLTPDAALYGFLTALGTSPERIPVELDTRAALYRSLVADRRMLIVLDNAATSDQVEPLLPGGQASTVLITSRRTLHRLVTRHGAHGLGLDVLTDTEAHALLAHRLGPRRLTDEPAAASDLLAFCQGFPLALGILTARAHTDPDLPLANLAAELRDHGIDALDDADPTTSLPAVLSWSLRGLTPDQRTVFALLGVAPGPDIGLPAAANLAGLPERETRAALRALVDASLIDLGPDGRYAMHNLVRAYATAHAHTLPEDVRLAALRRVVDFYLHTADAAGHLTAPHTASIRPAPPAPDVRPHPLPDQVSAMAWLNTEHPHLLAAQQTAAAHHRHDTVWHIAQTLSALHMRRGHVHDDLAVWQAALDAAAHLADPAKQIRAHRRTGVALTRLGRPEEAVDHLHRALALAGRHHDTDQQAGGHLALAGVWDRLGDARQALEHAGRGLDLFRALDEPVQVANALNSVGWYAARLGDHDTARDHCQAALALHRRHQDHLGEAHTLDSLGYLAHQAGDHREAVRHYEQAVTLRRTLGDSYEVANTLDSAGHPYAALGDHERARAVWREALELYRVQGRHTDAERVRRQLGG</sequence>
<dbReference type="HOGENOM" id="CLU_004665_2_0_11"/>
<evidence type="ECO:0000256" key="2">
    <source>
        <dbReference type="ARBA" id="ARBA00023015"/>
    </source>
</evidence>
<dbReference type="Gene3D" id="3.40.50.300">
    <property type="entry name" value="P-loop containing nucleotide triphosphate hydrolases"/>
    <property type="match status" value="1"/>
</dbReference>
<dbReference type="GO" id="GO:0006355">
    <property type="term" value="P:regulation of DNA-templated transcription"/>
    <property type="evidence" value="ECO:0007669"/>
    <property type="project" value="InterPro"/>
</dbReference>
<accession>K0KCA9</accession>
<dbReference type="Pfam" id="PF03704">
    <property type="entry name" value="BTAD"/>
    <property type="match status" value="1"/>
</dbReference>
<keyword evidence="3 6" id="KW-0238">DNA-binding</keyword>
<dbReference type="EMBL" id="HE804045">
    <property type="protein sequence ID" value="CCH34243.1"/>
    <property type="molecule type" value="Genomic_DNA"/>
</dbReference>
<dbReference type="KEGG" id="sesp:BN6_70070"/>
<dbReference type="GO" id="GO:0003677">
    <property type="term" value="F:DNA binding"/>
    <property type="evidence" value="ECO:0007669"/>
    <property type="project" value="UniProtKB-UniRule"/>
</dbReference>
<dbReference type="PATRIC" id="fig|1179773.3.peg.7083"/>
<evidence type="ECO:0000313" key="9">
    <source>
        <dbReference type="Proteomes" id="UP000006281"/>
    </source>
</evidence>
<dbReference type="GO" id="GO:0000160">
    <property type="term" value="P:phosphorelay signal transduction system"/>
    <property type="evidence" value="ECO:0007669"/>
    <property type="project" value="InterPro"/>
</dbReference>
<reference evidence="8 9" key="1">
    <citation type="journal article" date="2012" name="BMC Genomics">
        <title>Complete genome sequence of Saccharothrix espanaensis DSM 44229T and comparison to the other completely sequenced Pseudonocardiaceae.</title>
        <authorList>
            <person name="Strobel T."/>
            <person name="Al-Dilaimi A."/>
            <person name="Blom J."/>
            <person name="Gessner A."/>
            <person name="Kalinowski J."/>
            <person name="Luzhetska M."/>
            <person name="Puhler A."/>
            <person name="Szczepanowski R."/>
            <person name="Bechthold A."/>
            <person name="Ruckert C."/>
        </authorList>
    </citation>
    <scope>NUCLEOTIDE SEQUENCE [LARGE SCALE GENOMIC DNA]</scope>
    <source>
        <strain evidence="9">ATCC 51144 / DSM 44229 / JCM 9112 / NBRC 15066 / NRRL 15764</strain>
    </source>
</reference>
<dbReference type="Proteomes" id="UP000006281">
    <property type="component" value="Chromosome"/>
</dbReference>
<dbReference type="BioCyc" id="SESP1179773:BN6_RS33800-MONOMER"/>
<keyword evidence="5" id="KW-0802">TPR repeat</keyword>
<dbReference type="CDD" id="cd15831">
    <property type="entry name" value="BTAD"/>
    <property type="match status" value="1"/>
</dbReference>
<dbReference type="PROSITE" id="PS50005">
    <property type="entry name" value="TPR"/>
    <property type="match status" value="1"/>
</dbReference>
<feature type="repeat" description="TPR" evidence="5">
    <location>
        <begin position="849"/>
        <end position="882"/>
    </location>
</feature>
<dbReference type="PROSITE" id="PS51755">
    <property type="entry name" value="OMPR_PHOB"/>
    <property type="match status" value="1"/>
</dbReference>
<dbReference type="Pfam" id="PF13424">
    <property type="entry name" value="TPR_12"/>
    <property type="match status" value="1"/>
</dbReference>
<keyword evidence="9" id="KW-1185">Reference proteome</keyword>
<protein>
    <submittedName>
        <fullName evidence="8">Transcriptional regulator, SARP family</fullName>
    </submittedName>
</protein>
<dbReference type="AlphaFoldDB" id="K0KCA9"/>
<organism evidence="8 9">
    <name type="scientific">Saccharothrix espanaensis (strain ATCC 51144 / DSM 44229 / JCM 9112 / NBRC 15066 / NRRL 15764)</name>
    <dbReference type="NCBI Taxonomy" id="1179773"/>
    <lineage>
        <taxon>Bacteria</taxon>
        <taxon>Bacillati</taxon>
        <taxon>Actinomycetota</taxon>
        <taxon>Actinomycetes</taxon>
        <taxon>Pseudonocardiales</taxon>
        <taxon>Pseudonocardiaceae</taxon>
        <taxon>Saccharothrix</taxon>
    </lineage>
</organism>
<dbReference type="PANTHER" id="PTHR35807:SF1">
    <property type="entry name" value="TRANSCRIPTIONAL REGULATOR REDD"/>
    <property type="match status" value="1"/>
</dbReference>
<evidence type="ECO:0000259" key="7">
    <source>
        <dbReference type="PROSITE" id="PS51755"/>
    </source>
</evidence>
<evidence type="ECO:0000256" key="3">
    <source>
        <dbReference type="ARBA" id="ARBA00023125"/>
    </source>
</evidence>
<dbReference type="InterPro" id="IPR016032">
    <property type="entry name" value="Sig_transdc_resp-reg_C-effctor"/>
</dbReference>
<dbReference type="GO" id="GO:0043531">
    <property type="term" value="F:ADP binding"/>
    <property type="evidence" value="ECO:0007669"/>
    <property type="project" value="InterPro"/>
</dbReference>
<dbReference type="eggNOG" id="COG3629">
    <property type="taxonomic scope" value="Bacteria"/>
</dbReference>
<dbReference type="InterPro" id="IPR036388">
    <property type="entry name" value="WH-like_DNA-bd_sf"/>
</dbReference>
<dbReference type="Pfam" id="PF00486">
    <property type="entry name" value="Trans_reg_C"/>
    <property type="match status" value="1"/>
</dbReference>
<evidence type="ECO:0000256" key="5">
    <source>
        <dbReference type="PROSITE-ProRule" id="PRU00339"/>
    </source>
</evidence>
<feature type="DNA-binding region" description="OmpR/PhoB-type" evidence="6">
    <location>
        <begin position="1"/>
        <end position="93"/>
    </location>
</feature>
<dbReference type="InterPro" id="IPR019734">
    <property type="entry name" value="TPR_rpt"/>
</dbReference>
<dbReference type="Gene3D" id="1.10.10.10">
    <property type="entry name" value="Winged helix-like DNA-binding domain superfamily/Winged helix DNA-binding domain"/>
    <property type="match status" value="1"/>
</dbReference>
<evidence type="ECO:0000313" key="8">
    <source>
        <dbReference type="EMBL" id="CCH34243.1"/>
    </source>
</evidence>
<keyword evidence="2" id="KW-0805">Transcription regulation</keyword>
<dbReference type="PRINTS" id="PR00364">
    <property type="entry name" value="DISEASERSIST"/>
</dbReference>
<dbReference type="SUPFAM" id="SSF52540">
    <property type="entry name" value="P-loop containing nucleoside triphosphate hydrolases"/>
    <property type="match status" value="1"/>
</dbReference>
<feature type="domain" description="OmpR/PhoB-type" evidence="7">
    <location>
        <begin position="1"/>
        <end position="93"/>
    </location>
</feature>
<dbReference type="InterPro" id="IPR027417">
    <property type="entry name" value="P-loop_NTPase"/>
</dbReference>
<proteinExistence type="inferred from homology"/>
<dbReference type="OrthoDB" id="3275754at2"/>
<evidence type="ECO:0000256" key="1">
    <source>
        <dbReference type="ARBA" id="ARBA00005820"/>
    </source>
</evidence>
<dbReference type="eggNOG" id="COG0457">
    <property type="taxonomic scope" value="Bacteria"/>
</dbReference>
<name>K0KCA9_SACES</name>
<keyword evidence="4" id="KW-0804">Transcription</keyword>
<dbReference type="SUPFAM" id="SSF46894">
    <property type="entry name" value="C-terminal effector domain of the bipartite response regulators"/>
    <property type="match status" value="1"/>
</dbReference>
<evidence type="ECO:0000256" key="4">
    <source>
        <dbReference type="ARBA" id="ARBA00023163"/>
    </source>
</evidence>
<dbReference type="InterPro" id="IPR005158">
    <property type="entry name" value="BTAD"/>
</dbReference>
<dbReference type="PANTHER" id="PTHR35807">
    <property type="entry name" value="TRANSCRIPTIONAL REGULATOR REDD-RELATED"/>
    <property type="match status" value="1"/>
</dbReference>
<dbReference type="SMART" id="SM00862">
    <property type="entry name" value="Trans_reg_C"/>
    <property type="match status" value="1"/>
</dbReference>
<dbReference type="SMART" id="SM00028">
    <property type="entry name" value="TPR"/>
    <property type="match status" value="5"/>
</dbReference>